<proteinExistence type="predicted"/>
<dbReference type="Proteomes" id="UP001500804">
    <property type="component" value="Unassembled WGS sequence"/>
</dbReference>
<dbReference type="InterPro" id="IPR011251">
    <property type="entry name" value="Luciferase-like_dom"/>
</dbReference>
<accession>A0ABP9ND36</accession>
<dbReference type="RefSeq" id="WP_345603783.1">
    <property type="nucleotide sequence ID" value="NZ_BAABJO010000004.1"/>
</dbReference>
<evidence type="ECO:0000256" key="4">
    <source>
        <dbReference type="ARBA" id="ARBA00023033"/>
    </source>
</evidence>
<keyword evidence="4" id="KW-0503">Monooxygenase</keyword>
<feature type="domain" description="Luciferase-like" evidence="5">
    <location>
        <begin position="1"/>
        <end position="243"/>
    </location>
</feature>
<evidence type="ECO:0000256" key="1">
    <source>
        <dbReference type="ARBA" id="ARBA00022630"/>
    </source>
</evidence>
<sequence>MKIGIGLPNVIPGTGGRRLVGWAQRAEELGFDSLGVTDRVVYDSYEALLALAMAAAVTERIELVTNVVIAPLRNTGMLAKQAASLDRASGGRLTLGLAPGARDDDFVACGLPTRERGRMLDAQLGELRRIWQGTDIGPAPARPGGPRVLLGGAARHAGPRAARHGDGWTMMVGTPADFAAGIEVVRDCWAAAGRPGTPAAMAIFYAALGDDAPHLVEHAVGGYYTWLGRDIAGYLVGSAATSEAQVHERLAGFAAAGADEVMVLPCAADPAQLERLAAVALRRAALV</sequence>
<keyword evidence="7" id="KW-1185">Reference proteome</keyword>
<dbReference type="SUPFAM" id="SSF51679">
    <property type="entry name" value="Bacterial luciferase-like"/>
    <property type="match status" value="1"/>
</dbReference>
<dbReference type="PANTHER" id="PTHR42847">
    <property type="entry name" value="ALKANESULFONATE MONOOXYGENASE"/>
    <property type="match status" value="1"/>
</dbReference>
<dbReference type="PANTHER" id="PTHR42847:SF4">
    <property type="entry name" value="ALKANESULFONATE MONOOXYGENASE-RELATED"/>
    <property type="match status" value="1"/>
</dbReference>
<dbReference type="InterPro" id="IPR050172">
    <property type="entry name" value="SsuD_RutA_monooxygenase"/>
</dbReference>
<evidence type="ECO:0000256" key="3">
    <source>
        <dbReference type="ARBA" id="ARBA00023002"/>
    </source>
</evidence>
<dbReference type="Pfam" id="PF00296">
    <property type="entry name" value="Bac_luciferase"/>
    <property type="match status" value="1"/>
</dbReference>
<comment type="caution">
    <text evidence="6">The sequence shown here is derived from an EMBL/GenBank/DDBJ whole genome shotgun (WGS) entry which is preliminary data.</text>
</comment>
<evidence type="ECO:0000259" key="5">
    <source>
        <dbReference type="Pfam" id="PF00296"/>
    </source>
</evidence>
<evidence type="ECO:0000313" key="7">
    <source>
        <dbReference type="Proteomes" id="UP001500804"/>
    </source>
</evidence>
<dbReference type="EMBL" id="BAABJO010000004">
    <property type="protein sequence ID" value="GAA5114590.1"/>
    <property type="molecule type" value="Genomic_DNA"/>
</dbReference>
<reference evidence="7" key="1">
    <citation type="journal article" date="2019" name="Int. J. Syst. Evol. Microbiol.">
        <title>The Global Catalogue of Microorganisms (GCM) 10K type strain sequencing project: providing services to taxonomists for standard genome sequencing and annotation.</title>
        <authorList>
            <consortium name="The Broad Institute Genomics Platform"/>
            <consortium name="The Broad Institute Genome Sequencing Center for Infectious Disease"/>
            <person name="Wu L."/>
            <person name="Ma J."/>
        </authorList>
    </citation>
    <scope>NUCLEOTIDE SEQUENCE [LARGE SCALE GENOMIC DNA]</scope>
    <source>
        <strain evidence="7">JCM 18302</strain>
    </source>
</reference>
<keyword evidence="1" id="KW-0285">Flavoprotein</keyword>
<gene>
    <name evidence="6" type="ORF">GCM10023320_12050</name>
</gene>
<organism evidence="6 7">
    <name type="scientific">Pseudonocardia adelaidensis</name>
    <dbReference type="NCBI Taxonomy" id="648754"/>
    <lineage>
        <taxon>Bacteria</taxon>
        <taxon>Bacillati</taxon>
        <taxon>Actinomycetota</taxon>
        <taxon>Actinomycetes</taxon>
        <taxon>Pseudonocardiales</taxon>
        <taxon>Pseudonocardiaceae</taxon>
        <taxon>Pseudonocardia</taxon>
    </lineage>
</organism>
<keyword evidence="2" id="KW-0288">FMN</keyword>
<evidence type="ECO:0000313" key="6">
    <source>
        <dbReference type="EMBL" id="GAA5114590.1"/>
    </source>
</evidence>
<evidence type="ECO:0000256" key="2">
    <source>
        <dbReference type="ARBA" id="ARBA00022643"/>
    </source>
</evidence>
<dbReference type="InterPro" id="IPR036661">
    <property type="entry name" value="Luciferase-like_sf"/>
</dbReference>
<dbReference type="Gene3D" id="3.20.20.30">
    <property type="entry name" value="Luciferase-like domain"/>
    <property type="match status" value="1"/>
</dbReference>
<keyword evidence="3" id="KW-0560">Oxidoreductase</keyword>
<name>A0ABP9ND36_9PSEU</name>
<protein>
    <submittedName>
        <fullName evidence="6">LLM class flavin-dependent oxidoreductase</fullName>
    </submittedName>
</protein>